<comment type="similarity">
    <text evidence="3">Belongs to the methyl-accepting chemotaxis (MCP) protein family.</text>
</comment>
<comment type="subcellular location">
    <subcellularLocation>
        <location evidence="1">Membrane</location>
    </subcellularLocation>
</comment>
<dbReference type="GO" id="GO:0004888">
    <property type="term" value="F:transmembrane signaling receptor activity"/>
    <property type="evidence" value="ECO:0007669"/>
    <property type="project" value="InterPro"/>
</dbReference>
<keyword evidence="4" id="KW-0807">Transducer</keyword>
<dbReference type="Pfam" id="PF00015">
    <property type="entry name" value="MCPsignal"/>
    <property type="match status" value="1"/>
</dbReference>
<dbReference type="PROSITE" id="PS50885">
    <property type="entry name" value="HAMP"/>
    <property type="match status" value="1"/>
</dbReference>
<dbReference type="PANTHER" id="PTHR43531">
    <property type="entry name" value="PROTEIN ICFG"/>
    <property type="match status" value="1"/>
</dbReference>
<evidence type="ECO:0000259" key="6">
    <source>
        <dbReference type="PROSITE" id="PS50885"/>
    </source>
</evidence>
<keyword evidence="2" id="KW-0488">Methylation</keyword>
<evidence type="ECO:0000256" key="4">
    <source>
        <dbReference type="PROSITE-ProRule" id="PRU00284"/>
    </source>
</evidence>
<evidence type="ECO:0000256" key="3">
    <source>
        <dbReference type="ARBA" id="ARBA00029447"/>
    </source>
</evidence>
<proteinExistence type="inferred from homology"/>
<dbReference type="PROSITE" id="PS50111">
    <property type="entry name" value="CHEMOTAXIS_TRANSDUC_2"/>
    <property type="match status" value="1"/>
</dbReference>
<reference evidence="8" key="1">
    <citation type="submission" date="2018-09" db="EMBL/GenBank/DDBJ databases">
        <authorList>
            <person name="Zhu H."/>
        </authorList>
    </citation>
    <scope>NUCLEOTIDE SEQUENCE [LARGE SCALE GENOMIC DNA]</scope>
    <source>
        <strain evidence="8">K1R23-30</strain>
    </source>
</reference>
<dbReference type="GO" id="GO:0005886">
    <property type="term" value="C:plasma membrane"/>
    <property type="evidence" value="ECO:0007669"/>
    <property type="project" value="TreeGrafter"/>
</dbReference>
<dbReference type="EMBL" id="QYUO01000003">
    <property type="protein sequence ID" value="RJF92799.1"/>
    <property type="molecule type" value="Genomic_DNA"/>
</dbReference>
<dbReference type="InterPro" id="IPR004089">
    <property type="entry name" value="MCPsignal_dom"/>
</dbReference>
<dbReference type="PRINTS" id="PR00260">
    <property type="entry name" value="CHEMTRNSDUCR"/>
</dbReference>
<dbReference type="SUPFAM" id="SSF58104">
    <property type="entry name" value="Methyl-accepting chemotaxis protein (MCP) signaling domain"/>
    <property type="match status" value="1"/>
</dbReference>
<name>A0A3A3G0E8_9BURK</name>
<protein>
    <submittedName>
        <fullName evidence="7">HAMP domain-containing protein</fullName>
    </submittedName>
</protein>
<dbReference type="PANTHER" id="PTHR43531:SF14">
    <property type="entry name" value="METHYL-ACCEPTING CHEMOTAXIS PROTEIN I-RELATED"/>
    <property type="match status" value="1"/>
</dbReference>
<dbReference type="Pfam" id="PF12729">
    <property type="entry name" value="4HB_MCP_1"/>
    <property type="match status" value="1"/>
</dbReference>
<dbReference type="CDD" id="cd19411">
    <property type="entry name" value="MCP2201-like_sensor"/>
    <property type="match status" value="1"/>
</dbReference>
<accession>A0A3A3G0E8</accession>
<dbReference type="SMART" id="SM00283">
    <property type="entry name" value="MA"/>
    <property type="match status" value="1"/>
</dbReference>
<dbReference type="InterPro" id="IPR051310">
    <property type="entry name" value="MCP_chemotaxis"/>
</dbReference>
<feature type="domain" description="Methyl-accepting transducer" evidence="5">
    <location>
        <begin position="267"/>
        <end position="496"/>
    </location>
</feature>
<dbReference type="InterPro" id="IPR004090">
    <property type="entry name" value="Chemotax_Me-accpt_rcpt"/>
</dbReference>
<dbReference type="AlphaFoldDB" id="A0A3A3G0E8"/>
<dbReference type="FunFam" id="1.10.287.950:FF:000001">
    <property type="entry name" value="Methyl-accepting chemotaxis sensory transducer"/>
    <property type="match status" value="1"/>
</dbReference>
<sequence>MANLKIGKRLALGFGVLVLLVAGIAALGVQSLGVLHESTDTIVKNRYPQVVLATNVLLQVGENATSMRNMLLLDDREKLNSEINAIQIGEKSIADNLAKLEPLLSSAPGKKAFQDILQLRSSYQVRQAEFMKLAATGGTLDATALMLGPLKVDQQNYVNRIKAFIDGGGRIMEKSGEEAATQYRHKAATILALSAVAVLLACAFAYRIARSITVPVVHAVTVARAVAAGNLTSTIEVRTRDETGQLMQALHDMNASLQKIVREVRSGTETIASASSEIATGNMDLSRRTEQQAGSVEETSSTMEELTVTVGRNADHAYEANRLAAAASDVAANSSKVVSEVVATMSAIDESSKKIVDIISVINGIAFQTNILALNAAVEAARAGEQGRGFAVVAGEVRNLAQRSAAAAKEIKALIDNSASNVSHGSKLVEQAGRTMHRVVDSVGTLSGIVSEISAASKEQSAGLGQINRAIMDMDQTTQQNAALVEQAAAAAQSLQNQAAHLAQLVSVFKLQPK</sequence>
<dbReference type="CDD" id="cd06225">
    <property type="entry name" value="HAMP"/>
    <property type="match status" value="1"/>
</dbReference>
<evidence type="ECO:0000313" key="8">
    <source>
        <dbReference type="Proteomes" id="UP000265955"/>
    </source>
</evidence>
<evidence type="ECO:0000256" key="2">
    <source>
        <dbReference type="ARBA" id="ARBA00022481"/>
    </source>
</evidence>
<dbReference type="SMART" id="SM00304">
    <property type="entry name" value="HAMP"/>
    <property type="match status" value="1"/>
</dbReference>
<evidence type="ECO:0000313" key="7">
    <source>
        <dbReference type="EMBL" id="RJF92799.1"/>
    </source>
</evidence>
<dbReference type="GO" id="GO:0006935">
    <property type="term" value="P:chemotaxis"/>
    <property type="evidence" value="ECO:0007669"/>
    <property type="project" value="InterPro"/>
</dbReference>
<dbReference type="Pfam" id="PF00672">
    <property type="entry name" value="HAMP"/>
    <property type="match status" value="1"/>
</dbReference>
<dbReference type="CDD" id="cd11386">
    <property type="entry name" value="MCP_signal"/>
    <property type="match status" value="1"/>
</dbReference>
<dbReference type="OrthoDB" id="8874220at2"/>
<dbReference type="Gene3D" id="1.10.287.950">
    <property type="entry name" value="Methyl-accepting chemotaxis protein"/>
    <property type="match status" value="1"/>
</dbReference>
<evidence type="ECO:0000256" key="1">
    <source>
        <dbReference type="ARBA" id="ARBA00004370"/>
    </source>
</evidence>
<dbReference type="GO" id="GO:0007165">
    <property type="term" value="P:signal transduction"/>
    <property type="evidence" value="ECO:0007669"/>
    <property type="project" value="UniProtKB-KW"/>
</dbReference>
<keyword evidence="8" id="KW-1185">Reference proteome</keyword>
<dbReference type="InterPro" id="IPR024478">
    <property type="entry name" value="HlyB_4HB_MCP"/>
</dbReference>
<dbReference type="InterPro" id="IPR047347">
    <property type="entry name" value="YvaQ-like_sensor"/>
</dbReference>
<gene>
    <name evidence="7" type="ORF">D3871_26775</name>
</gene>
<dbReference type="Gene3D" id="6.10.340.10">
    <property type="match status" value="1"/>
</dbReference>
<dbReference type="InterPro" id="IPR003660">
    <property type="entry name" value="HAMP_dom"/>
</dbReference>
<dbReference type="Proteomes" id="UP000265955">
    <property type="component" value="Unassembled WGS sequence"/>
</dbReference>
<evidence type="ECO:0000259" key="5">
    <source>
        <dbReference type="PROSITE" id="PS50111"/>
    </source>
</evidence>
<organism evidence="7 8">
    <name type="scientific">Noviherbaspirillum saxi</name>
    <dbReference type="NCBI Taxonomy" id="2320863"/>
    <lineage>
        <taxon>Bacteria</taxon>
        <taxon>Pseudomonadati</taxon>
        <taxon>Pseudomonadota</taxon>
        <taxon>Betaproteobacteria</taxon>
        <taxon>Burkholderiales</taxon>
        <taxon>Oxalobacteraceae</taxon>
        <taxon>Noviherbaspirillum</taxon>
    </lineage>
</organism>
<comment type="caution">
    <text evidence="7">The sequence shown here is derived from an EMBL/GenBank/DDBJ whole genome shotgun (WGS) entry which is preliminary data.</text>
</comment>
<feature type="domain" description="HAMP" evidence="6">
    <location>
        <begin position="210"/>
        <end position="262"/>
    </location>
</feature>